<feature type="signal peptide" evidence="1">
    <location>
        <begin position="1"/>
        <end position="18"/>
    </location>
</feature>
<dbReference type="AlphaFoldDB" id="A0A4R6Z2J6"/>
<dbReference type="Proteomes" id="UP000295293">
    <property type="component" value="Unassembled WGS sequence"/>
</dbReference>
<dbReference type="InterPro" id="IPR021457">
    <property type="entry name" value="DUF3108"/>
</dbReference>
<evidence type="ECO:0000313" key="3">
    <source>
        <dbReference type="Proteomes" id="UP000295293"/>
    </source>
</evidence>
<dbReference type="RefSeq" id="WP_166653968.1">
    <property type="nucleotide sequence ID" value="NZ_SNZH01000004.1"/>
</dbReference>
<proteinExistence type="predicted"/>
<dbReference type="EMBL" id="SNZH01000004">
    <property type="protein sequence ID" value="TDR45810.1"/>
    <property type="molecule type" value="Genomic_DNA"/>
</dbReference>
<dbReference type="Pfam" id="PF11306">
    <property type="entry name" value="DUF3108"/>
    <property type="match status" value="1"/>
</dbReference>
<reference evidence="2 3" key="1">
    <citation type="submission" date="2019-03" db="EMBL/GenBank/DDBJ databases">
        <title>Genomic Encyclopedia of Type Strains, Phase IV (KMG-IV): sequencing the most valuable type-strain genomes for metagenomic binning, comparative biology and taxonomic classification.</title>
        <authorList>
            <person name="Goeker M."/>
        </authorList>
    </citation>
    <scope>NUCLEOTIDE SEQUENCE [LARGE SCALE GENOMIC DNA]</scope>
    <source>
        <strain evidence="2 3">DSM 21667</strain>
    </source>
</reference>
<protein>
    <submittedName>
        <fullName evidence="2">Uncharacterized protein DUF3108</fullName>
    </submittedName>
</protein>
<gene>
    <name evidence="2" type="ORF">DFR29_104240</name>
</gene>
<name>A0A4R6Z2J6_9GAMM</name>
<sequence length="242" mass="27052">MRILALLGLAALPLLSSAVELNPPGIADPAVRADTLQPFSASYDVKRGDKVIGQSTMTLRRDGDNQWSLVTETKGTAGMARLLGLDVREESKFRVGSDGRLESTDYRYRQDATLKSKQRSIVFDTQAREVRVTDKDQLFRYALQPAMIDRQVVVVALGRDRAQASQQLVVANKDAAENQRYERRETSNLALPAGNFRAIRFERSDKPGKSSTWYAADRIAPLQVEQAQKDGENIVMLLRELK</sequence>
<keyword evidence="1" id="KW-0732">Signal</keyword>
<evidence type="ECO:0000256" key="1">
    <source>
        <dbReference type="SAM" id="SignalP"/>
    </source>
</evidence>
<accession>A0A4R6Z2J6</accession>
<feature type="chain" id="PRO_5020608307" evidence="1">
    <location>
        <begin position="19"/>
        <end position="242"/>
    </location>
</feature>
<keyword evidence="3" id="KW-1185">Reference proteome</keyword>
<evidence type="ECO:0000313" key="2">
    <source>
        <dbReference type="EMBL" id="TDR45810.1"/>
    </source>
</evidence>
<organism evidence="2 3">
    <name type="scientific">Tahibacter aquaticus</name>
    <dbReference type="NCBI Taxonomy" id="520092"/>
    <lineage>
        <taxon>Bacteria</taxon>
        <taxon>Pseudomonadati</taxon>
        <taxon>Pseudomonadota</taxon>
        <taxon>Gammaproteobacteria</taxon>
        <taxon>Lysobacterales</taxon>
        <taxon>Rhodanobacteraceae</taxon>
        <taxon>Tahibacter</taxon>
    </lineage>
</organism>
<comment type="caution">
    <text evidence="2">The sequence shown here is derived from an EMBL/GenBank/DDBJ whole genome shotgun (WGS) entry which is preliminary data.</text>
</comment>